<dbReference type="PROSITE" id="PS51837">
    <property type="entry name" value="LITAF"/>
    <property type="match status" value="1"/>
</dbReference>
<reference evidence="3" key="2">
    <citation type="submission" date="2025-05" db="UniProtKB">
        <authorList>
            <consortium name="EnsemblMetazoa"/>
        </authorList>
    </citation>
    <scope>IDENTIFICATION</scope>
    <source>
        <strain evidence="3">Foshan</strain>
    </source>
</reference>
<name>A0ABM1YN07_AEDAL</name>
<accession>A0ABM1YN07</accession>
<dbReference type="InterPro" id="IPR006629">
    <property type="entry name" value="LITAF"/>
</dbReference>
<sequence>MSFVAKCALCKQKLPYSHSQTAILVEHLLENHPEQQFTIVRAVKEQIRDTPPEEHSHRRSSASSKMSQISVKLEPRASGSKPVKRPTSSGKRANENLPDKRDFTVRRPRGRKMFYKTSVATWRPARCRITCPQCGECQYPTIRMTADRYSQSIYGATWIMTCWPFCFLPCLFTAPTKHHLHCSKCGAFLGLYNPNQEVIETNGRRNTSSSSSSHGTQRKSNICEERAGMV</sequence>
<protein>
    <recommendedName>
        <fullName evidence="2">LITAF domain-containing protein</fullName>
    </recommendedName>
</protein>
<evidence type="ECO:0000256" key="1">
    <source>
        <dbReference type="SAM" id="MobiDB-lite"/>
    </source>
</evidence>
<evidence type="ECO:0000259" key="2">
    <source>
        <dbReference type="PROSITE" id="PS51837"/>
    </source>
</evidence>
<reference evidence="4" key="1">
    <citation type="journal article" date="2015" name="Proc. Natl. Acad. Sci. U.S.A.">
        <title>Genome sequence of the Asian Tiger mosquito, Aedes albopictus, reveals insights into its biology, genetics, and evolution.</title>
        <authorList>
            <person name="Chen X.G."/>
            <person name="Jiang X."/>
            <person name="Gu J."/>
            <person name="Xu M."/>
            <person name="Wu Y."/>
            <person name="Deng Y."/>
            <person name="Zhang C."/>
            <person name="Bonizzoni M."/>
            <person name="Dermauw W."/>
            <person name="Vontas J."/>
            <person name="Armbruster P."/>
            <person name="Huang X."/>
            <person name="Yang Y."/>
            <person name="Zhang H."/>
            <person name="He W."/>
            <person name="Peng H."/>
            <person name="Liu Y."/>
            <person name="Wu K."/>
            <person name="Chen J."/>
            <person name="Lirakis M."/>
            <person name="Topalis P."/>
            <person name="Van Leeuwen T."/>
            <person name="Hall A.B."/>
            <person name="Jiang X."/>
            <person name="Thorpe C."/>
            <person name="Mueller R.L."/>
            <person name="Sun C."/>
            <person name="Waterhouse R.M."/>
            <person name="Yan G."/>
            <person name="Tu Z.J."/>
            <person name="Fang X."/>
            <person name="James A.A."/>
        </authorList>
    </citation>
    <scope>NUCLEOTIDE SEQUENCE [LARGE SCALE GENOMIC DNA]</scope>
    <source>
        <strain evidence="4">Foshan</strain>
    </source>
</reference>
<feature type="region of interest" description="Disordered" evidence="1">
    <location>
        <begin position="48"/>
        <end position="103"/>
    </location>
</feature>
<feature type="compositionally biased region" description="Basic and acidic residues" evidence="1">
    <location>
        <begin position="221"/>
        <end position="230"/>
    </location>
</feature>
<evidence type="ECO:0000313" key="4">
    <source>
        <dbReference type="Proteomes" id="UP000069940"/>
    </source>
</evidence>
<dbReference type="Pfam" id="PF10601">
    <property type="entry name" value="zf-LITAF-like"/>
    <property type="match status" value="1"/>
</dbReference>
<dbReference type="EnsemblMetazoa" id="AALFPA23_010619.R14898">
    <property type="protein sequence ID" value="AALFPA23_010619.P14898"/>
    <property type="gene ID" value="AALFPA23_010619"/>
</dbReference>
<dbReference type="RefSeq" id="XP_029714503.2">
    <property type="nucleotide sequence ID" value="XM_029858643.2"/>
</dbReference>
<organism evidence="3 4">
    <name type="scientific">Aedes albopictus</name>
    <name type="common">Asian tiger mosquito</name>
    <name type="synonym">Stegomyia albopicta</name>
    <dbReference type="NCBI Taxonomy" id="7160"/>
    <lineage>
        <taxon>Eukaryota</taxon>
        <taxon>Metazoa</taxon>
        <taxon>Ecdysozoa</taxon>
        <taxon>Arthropoda</taxon>
        <taxon>Hexapoda</taxon>
        <taxon>Insecta</taxon>
        <taxon>Pterygota</taxon>
        <taxon>Neoptera</taxon>
        <taxon>Endopterygota</taxon>
        <taxon>Diptera</taxon>
        <taxon>Nematocera</taxon>
        <taxon>Culicoidea</taxon>
        <taxon>Culicidae</taxon>
        <taxon>Culicinae</taxon>
        <taxon>Aedini</taxon>
        <taxon>Aedes</taxon>
        <taxon>Stegomyia</taxon>
    </lineage>
</organism>
<evidence type="ECO:0000313" key="3">
    <source>
        <dbReference type="EnsemblMetazoa" id="AALFPA23_010619.P14898"/>
    </source>
</evidence>
<dbReference type="Proteomes" id="UP000069940">
    <property type="component" value="Unassembled WGS sequence"/>
</dbReference>
<dbReference type="SMART" id="SM00714">
    <property type="entry name" value="LITAF"/>
    <property type="match status" value="1"/>
</dbReference>
<feature type="compositionally biased region" description="Basic and acidic residues" evidence="1">
    <location>
        <begin position="92"/>
        <end position="103"/>
    </location>
</feature>
<feature type="region of interest" description="Disordered" evidence="1">
    <location>
        <begin position="202"/>
        <end position="230"/>
    </location>
</feature>
<keyword evidence="4" id="KW-1185">Reference proteome</keyword>
<dbReference type="GeneID" id="115258519"/>
<proteinExistence type="predicted"/>
<feature type="domain" description="LITAF" evidence="2">
    <location>
        <begin position="111"/>
        <end position="194"/>
    </location>
</feature>
<feature type="compositionally biased region" description="Low complexity" evidence="1">
    <location>
        <begin position="61"/>
        <end position="70"/>
    </location>
</feature>